<accession>A0AAD2FTC2</accession>
<organism evidence="3 4">
    <name type="scientific">Cylindrotheca closterium</name>
    <dbReference type="NCBI Taxonomy" id="2856"/>
    <lineage>
        <taxon>Eukaryota</taxon>
        <taxon>Sar</taxon>
        <taxon>Stramenopiles</taxon>
        <taxon>Ochrophyta</taxon>
        <taxon>Bacillariophyta</taxon>
        <taxon>Bacillariophyceae</taxon>
        <taxon>Bacillariophycidae</taxon>
        <taxon>Bacillariales</taxon>
        <taxon>Bacillariaceae</taxon>
        <taxon>Cylindrotheca</taxon>
    </lineage>
</organism>
<evidence type="ECO:0000259" key="2">
    <source>
        <dbReference type="Pfam" id="PF20710"/>
    </source>
</evidence>
<feature type="domain" description="DUF6824" evidence="2">
    <location>
        <begin position="46"/>
        <end position="131"/>
    </location>
</feature>
<feature type="region of interest" description="Disordered" evidence="1">
    <location>
        <begin position="1"/>
        <end position="38"/>
    </location>
</feature>
<dbReference type="EMBL" id="CAKOGP040001814">
    <property type="protein sequence ID" value="CAJ1952799.1"/>
    <property type="molecule type" value="Genomic_DNA"/>
</dbReference>
<dbReference type="Pfam" id="PF20710">
    <property type="entry name" value="DUF6824"/>
    <property type="match status" value="1"/>
</dbReference>
<feature type="region of interest" description="Disordered" evidence="1">
    <location>
        <begin position="139"/>
        <end position="159"/>
    </location>
</feature>
<reference evidence="3" key="1">
    <citation type="submission" date="2023-08" db="EMBL/GenBank/DDBJ databases">
        <authorList>
            <person name="Audoor S."/>
            <person name="Bilcke G."/>
        </authorList>
    </citation>
    <scope>NUCLEOTIDE SEQUENCE</scope>
</reference>
<name>A0AAD2FTC2_9STRA</name>
<protein>
    <recommendedName>
        <fullName evidence="2">DUF6824 domain-containing protein</fullName>
    </recommendedName>
</protein>
<dbReference type="InterPro" id="IPR049227">
    <property type="entry name" value="DUF6824"/>
</dbReference>
<feature type="compositionally biased region" description="Basic and acidic residues" evidence="1">
    <location>
        <begin position="9"/>
        <end position="24"/>
    </location>
</feature>
<evidence type="ECO:0000313" key="3">
    <source>
        <dbReference type="EMBL" id="CAJ1952799.1"/>
    </source>
</evidence>
<dbReference type="AlphaFoldDB" id="A0AAD2FTC2"/>
<dbReference type="Proteomes" id="UP001295423">
    <property type="component" value="Unassembled WGS sequence"/>
</dbReference>
<gene>
    <name evidence="3" type="ORF">CYCCA115_LOCUS13722</name>
</gene>
<sequence length="233" mass="25860">MSTNQAKPSAERQPTKDSKLDDSQMKSSAAHRASNNSKAMVAKPGDIICGRGFHIANHRGNLDLHLIINKHRDEYLQSKRPNKTRIIKHILQEIKKTGARFIKSVSDESNVDTWEEVDYETAYKKVSHALRLRTKNETNRSNGSIMGEADTSQHRGDSNGAQAIPTRATLPVVQHGASPGQLQVSSGRFSHAAGVPPPQLGGDPALNQIYRQVYLNTLYSLQHQPTWKPPDTR</sequence>
<evidence type="ECO:0000256" key="1">
    <source>
        <dbReference type="SAM" id="MobiDB-lite"/>
    </source>
</evidence>
<comment type="caution">
    <text evidence="3">The sequence shown here is derived from an EMBL/GenBank/DDBJ whole genome shotgun (WGS) entry which is preliminary data.</text>
</comment>
<proteinExistence type="predicted"/>
<keyword evidence="4" id="KW-1185">Reference proteome</keyword>
<evidence type="ECO:0000313" key="4">
    <source>
        <dbReference type="Proteomes" id="UP001295423"/>
    </source>
</evidence>